<dbReference type="SUPFAM" id="SSF52540">
    <property type="entry name" value="P-loop containing nucleoside triphosphate hydrolases"/>
    <property type="match status" value="1"/>
</dbReference>
<evidence type="ECO:0000259" key="1">
    <source>
        <dbReference type="Pfam" id="PF13614"/>
    </source>
</evidence>
<gene>
    <name evidence="2" type="ORF">Cpap_0017</name>
</gene>
<reference evidence="2" key="1">
    <citation type="submission" date="2009-07" db="EMBL/GenBank/DDBJ databases">
        <authorList>
            <consortium name="US DOE Joint Genome Institute (JGI-PGF)"/>
            <person name="Lucas S."/>
            <person name="Copeland A."/>
            <person name="Lapidus A."/>
            <person name="Glavina del Rio T."/>
            <person name="Tice H."/>
            <person name="Bruce D."/>
            <person name="Goodwin L."/>
            <person name="Pitluck S."/>
            <person name="Larimer F."/>
            <person name="Land M.L."/>
            <person name="Mouttaki H."/>
            <person name="He Z."/>
            <person name="Zhou J."/>
            <person name="Hemme C.L."/>
        </authorList>
    </citation>
    <scope>NUCLEOTIDE SEQUENCE</scope>
    <source>
        <strain evidence="2">DSM 2782</strain>
    </source>
</reference>
<dbReference type="AlphaFoldDB" id="F1TIT2"/>
<accession>F1TIT2</accession>
<dbReference type="eggNOG" id="COG1192">
    <property type="taxonomic scope" value="Bacteria"/>
</dbReference>
<feature type="domain" description="AAA" evidence="1">
    <location>
        <begin position="122"/>
        <end position="296"/>
    </location>
</feature>
<evidence type="ECO:0000313" key="2">
    <source>
        <dbReference type="EMBL" id="EGD45661.1"/>
    </source>
</evidence>
<dbReference type="STRING" id="588581.Cpap_0017"/>
<dbReference type="Proteomes" id="UP000003860">
    <property type="component" value="Unassembled WGS sequence"/>
</dbReference>
<dbReference type="RefSeq" id="WP_004622638.1">
    <property type="nucleotide sequence ID" value="NZ_ACXX02000023.1"/>
</dbReference>
<keyword evidence="3" id="KW-1185">Reference proteome</keyword>
<evidence type="ECO:0000313" key="3">
    <source>
        <dbReference type="Proteomes" id="UP000003860"/>
    </source>
</evidence>
<organism evidence="2 3">
    <name type="scientific">Ruminiclostridium papyrosolvens DSM 2782</name>
    <dbReference type="NCBI Taxonomy" id="588581"/>
    <lineage>
        <taxon>Bacteria</taxon>
        <taxon>Bacillati</taxon>
        <taxon>Bacillota</taxon>
        <taxon>Clostridia</taxon>
        <taxon>Eubacteriales</taxon>
        <taxon>Oscillospiraceae</taxon>
        <taxon>Ruminiclostridium</taxon>
    </lineage>
</organism>
<dbReference type="InterPro" id="IPR025669">
    <property type="entry name" value="AAA_dom"/>
</dbReference>
<reference evidence="2" key="2">
    <citation type="submission" date="2011-01" db="EMBL/GenBank/DDBJ databases">
        <title>The Non-contiguous Finished genome of Clostridium papyrosolvens.</title>
        <authorList>
            <person name="Lucas S."/>
            <person name="Copeland A."/>
            <person name="Lapidus A."/>
            <person name="Cheng J.-F."/>
            <person name="Goodwin L."/>
            <person name="Pitluck S."/>
            <person name="Misra M."/>
            <person name="Chertkov O."/>
            <person name="Detter J.C."/>
            <person name="Han C."/>
            <person name="Tapia R."/>
            <person name="Land M."/>
            <person name="Hauser L."/>
            <person name="Kyrpides N."/>
            <person name="Ivanova N."/>
            <person name="Pagani I."/>
            <person name="Mouttaki H."/>
            <person name="He Z."/>
            <person name="Zhou J."/>
            <person name="Hemme C.L."/>
            <person name="Woyke T."/>
        </authorList>
    </citation>
    <scope>NUCLEOTIDE SEQUENCE [LARGE SCALE GENOMIC DNA]</scope>
    <source>
        <strain evidence="2">DSM 2782</strain>
    </source>
</reference>
<proteinExistence type="predicted"/>
<sequence>MALIKLLIIDEDNEYLITLCNFLTHSYSETFAVSYCKNLNEINNSIKKIAPNVILASEKYYSEIQKYTNIDLVLLTSIKNSETTIEKNYIYKYKDVNQIAAEIVNIHTATGNKINNTGGKNTKVISVFSAAGNVGKTSLALAVSSICSFTGLSVFYLNLEQFQSTGVFFNENTQYSFSDIIYFAKEKDKNLVAKIPSICSREIDSGVHYFSQANNVFDIKEMLPEDIDFIVSAIENCGNYDLVVIDMDSQLNENTMKVFEKSDEILYLLTKEESCLHKTKLFIDSIDIFAKSFQNKVFVNTKIKYIANKVSPQAPLSDKICFEQKFLSQIFYDSDFPSLSNLSKFNGGSEIILNSFGDIAGRYLKQNEEGMV</sequence>
<dbReference type="Pfam" id="PF13614">
    <property type="entry name" value="AAA_31"/>
    <property type="match status" value="1"/>
</dbReference>
<dbReference type="Gene3D" id="3.40.50.10850">
    <property type="entry name" value="Ntrc-like two-domain protein"/>
    <property type="match status" value="1"/>
</dbReference>
<name>F1TIT2_9FIRM</name>
<dbReference type="Gene3D" id="3.40.50.300">
    <property type="entry name" value="P-loop containing nucleotide triphosphate hydrolases"/>
    <property type="match status" value="1"/>
</dbReference>
<protein>
    <recommendedName>
        <fullName evidence="1">AAA domain-containing protein</fullName>
    </recommendedName>
</protein>
<comment type="caution">
    <text evidence="2">The sequence shown here is derived from an EMBL/GenBank/DDBJ whole genome shotgun (WGS) entry which is preliminary data.</text>
</comment>
<dbReference type="InterPro" id="IPR027417">
    <property type="entry name" value="P-loop_NTPase"/>
</dbReference>
<dbReference type="OrthoDB" id="3035369at2"/>
<dbReference type="EMBL" id="ACXX02000023">
    <property type="protein sequence ID" value="EGD45661.1"/>
    <property type="molecule type" value="Genomic_DNA"/>
</dbReference>